<evidence type="ECO:0000313" key="5">
    <source>
        <dbReference type="EMBL" id="KAF0739662.1"/>
    </source>
</evidence>
<proteinExistence type="predicted"/>
<protein>
    <submittedName>
        <fullName evidence="5">Uncharacterized protein</fullName>
    </submittedName>
</protein>
<evidence type="ECO:0000256" key="4">
    <source>
        <dbReference type="SAM" id="MobiDB-lite"/>
    </source>
</evidence>
<dbReference type="PROSITE" id="PS50297">
    <property type="entry name" value="ANK_REP_REGION"/>
    <property type="match status" value="2"/>
</dbReference>
<sequence>MTKREGDAQSAAHRLLTSGDDEACRKFFLEKKVNYDLPNEQGCTLLITACAFDRSGLLDELVHSTTNITAATYGNGNNVLHFAALSTHPDVMRVVLEADPARLEPLINVGNANGDTPLMVACTAKYVAGVAALLDHGADVMAANQSYVTALMCASRIETSDEMAVSVLIIELLLSVKELTPECLSAANSSGNTALHIAVQSGNSLGVRSLLQAKCDCRSRNQAGQIPLELARSLGNKEITSLLDEAWTALELEAELKSQELLFPVSKSKKKKSKKKTKARASEEIPQETSSPVDVAVDPNESGCTVCTTATAALHQTFPLFEDMGIQLTNFALADLNSLSMSQLELLQEAYMKAVQVIGDKKVEMARRLEAERVEAQYELEQQILNLP</sequence>
<dbReference type="SUPFAM" id="SSF48403">
    <property type="entry name" value="Ankyrin repeat"/>
    <property type="match status" value="1"/>
</dbReference>
<reference evidence="5 6" key="1">
    <citation type="submission" date="2019-07" db="EMBL/GenBank/DDBJ databases">
        <title>Genomics analysis of Aphanomyces spp. identifies a new class of oomycete effector associated with host adaptation.</title>
        <authorList>
            <person name="Gaulin E."/>
        </authorList>
    </citation>
    <scope>NUCLEOTIDE SEQUENCE [LARGE SCALE GENOMIC DNA]</scope>
    <source>
        <strain evidence="5 6">ATCC 201684</strain>
    </source>
</reference>
<dbReference type="InterPro" id="IPR036770">
    <property type="entry name" value="Ankyrin_rpt-contain_sf"/>
</dbReference>
<dbReference type="Proteomes" id="UP000481153">
    <property type="component" value="Unassembled WGS sequence"/>
</dbReference>
<gene>
    <name evidence="5" type="ORF">Ae201684_004832</name>
</gene>
<dbReference type="Gene3D" id="1.25.40.20">
    <property type="entry name" value="Ankyrin repeat-containing domain"/>
    <property type="match status" value="1"/>
</dbReference>
<dbReference type="SMART" id="SM00248">
    <property type="entry name" value="ANK"/>
    <property type="match status" value="4"/>
</dbReference>
<accession>A0A6G0XH79</accession>
<dbReference type="PANTHER" id="PTHR24198:SF165">
    <property type="entry name" value="ANKYRIN REPEAT-CONTAINING PROTEIN-RELATED"/>
    <property type="match status" value="1"/>
</dbReference>
<evidence type="ECO:0000313" key="6">
    <source>
        <dbReference type="Proteomes" id="UP000481153"/>
    </source>
</evidence>
<dbReference type="Pfam" id="PF12796">
    <property type="entry name" value="Ank_2"/>
    <property type="match status" value="2"/>
</dbReference>
<dbReference type="EMBL" id="VJMJ01000063">
    <property type="protein sequence ID" value="KAF0739662.1"/>
    <property type="molecule type" value="Genomic_DNA"/>
</dbReference>
<evidence type="ECO:0000256" key="3">
    <source>
        <dbReference type="PROSITE-ProRule" id="PRU00023"/>
    </source>
</evidence>
<comment type="caution">
    <text evidence="5">The sequence shown here is derived from an EMBL/GenBank/DDBJ whole genome shotgun (WGS) entry which is preliminary data.</text>
</comment>
<name>A0A6G0XH79_9STRA</name>
<keyword evidence="6" id="KW-1185">Reference proteome</keyword>
<dbReference type="InterPro" id="IPR002110">
    <property type="entry name" value="Ankyrin_rpt"/>
</dbReference>
<evidence type="ECO:0000256" key="1">
    <source>
        <dbReference type="ARBA" id="ARBA00022737"/>
    </source>
</evidence>
<keyword evidence="2 3" id="KW-0040">ANK repeat</keyword>
<keyword evidence="1" id="KW-0677">Repeat</keyword>
<feature type="region of interest" description="Disordered" evidence="4">
    <location>
        <begin position="273"/>
        <end position="296"/>
    </location>
</feature>
<dbReference type="AlphaFoldDB" id="A0A6G0XH79"/>
<feature type="repeat" description="ANK" evidence="3">
    <location>
        <begin position="113"/>
        <end position="145"/>
    </location>
</feature>
<dbReference type="VEuPathDB" id="FungiDB:AeMF1_001209"/>
<dbReference type="PANTHER" id="PTHR24198">
    <property type="entry name" value="ANKYRIN REPEAT AND PROTEIN KINASE DOMAIN-CONTAINING PROTEIN"/>
    <property type="match status" value="1"/>
</dbReference>
<dbReference type="PROSITE" id="PS50088">
    <property type="entry name" value="ANK_REPEAT"/>
    <property type="match status" value="2"/>
</dbReference>
<evidence type="ECO:0000256" key="2">
    <source>
        <dbReference type="ARBA" id="ARBA00023043"/>
    </source>
</evidence>
<organism evidence="5 6">
    <name type="scientific">Aphanomyces euteiches</name>
    <dbReference type="NCBI Taxonomy" id="100861"/>
    <lineage>
        <taxon>Eukaryota</taxon>
        <taxon>Sar</taxon>
        <taxon>Stramenopiles</taxon>
        <taxon>Oomycota</taxon>
        <taxon>Saprolegniomycetes</taxon>
        <taxon>Saprolegniales</taxon>
        <taxon>Verrucalvaceae</taxon>
        <taxon>Aphanomyces</taxon>
    </lineage>
</organism>
<feature type="repeat" description="ANK" evidence="3">
    <location>
        <begin position="190"/>
        <end position="222"/>
    </location>
</feature>